<gene>
    <name evidence="1" type="ORF">PPG34_07180</name>
</gene>
<sequence length="128" mass="14565">MGAPESFIKALQHEPIACGTSSCAGQVECVEVSHPHDRVKTFQVHCLLCGWEDHLRGFEEIGKSWEEAELEAIIDEHLLHLQPICPHDSAPIVFTSLPNPRRRARYRIACYYCGCQAEIDWPPPQTKW</sequence>
<dbReference type="Proteomes" id="UP001250932">
    <property type="component" value="Unassembled WGS sequence"/>
</dbReference>
<protein>
    <submittedName>
        <fullName evidence="1">Uncharacterized protein</fullName>
    </submittedName>
</protein>
<evidence type="ECO:0000313" key="2">
    <source>
        <dbReference type="Proteomes" id="UP001250932"/>
    </source>
</evidence>
<dbReference type="EMBL" id="JAQOUE010000001">
    <property type="protein sequence ID" value="MDT7042131.1"/>
    <property type="molecule type" value="Genomic_DNA"/>
</dbReference>
<reference evidence="1 2" key="1">
    <citation type="journal article" date="2023" name="ISME J.">
        <title>Cultivation and genomic characterization of novel and ubiquitous marine nitrite-oxidizing bacteria from the Nitrospirales.</title>
        <authorList>
            <person name="Mueller A.J."/>
            <person name="Daebeler A."/>
            <person name="Herbold C.W."/>
            <person name="Kirkegaard R.H."/>
            <person name="Daims H."/>
        </authorList>
    </citation>
    <scope>NUCLEOTIDE SEQUENCE [LARGE SCALE GENOMIC DNA]</scope>
    <source>
        <strain evidence="1 2">EB</strain>
    </source>
</reference>
<name>A0ABU3K6X7_9BACT</name>
<proteinExistence type="predicted"/>
<evidence type="ECO:0000313" key="1">
    <source>
        <dbReference type="EMBL" id="MDT7042131.1"/>
    </source>
</evidence>
<keyword evidence="2" id="KW-1185">Reference proteome</keyword>
<organism evidence="1 2">
    <name type="scientific">Candidatus Nitronereus thalassa</name>
    <dbReference type="NCBI Taxonomy" id="3020898"/>
    <lineage>
        <taxon>Bacteria</taxon>
        <taxon>Pseudomonadati</taxon>
        <taxon>Nitrospirota</taxon>
        <taxon>Nitrospiria</taxon>
        <taxon>Nitrospirales</taxon>
        <taxon>Nitrospiraceae</taxon>
        <taxon>Candidatus Nitronereus</taxon>
    </lineage>
</organism>
<comment type="caution">
    <text evidence="1">The sequence shown here is derived from an EMBL/GenBank/DDBJ whole genome shotgun (WGS) entry which is preliminary data.</text>
</comment>
<dbReference type="RefSeq" id="WP_313832493.1">
    <property type="nucleotide sequence ID" value="NZ_JAQOUE010000001.1"/>
</dbReference>
<accession>A0ABU3K6X7</accession>